<keyword evidence="1" id="KW-1133">Transmembrane helix</keyword>
<gene>
    <name evidence="2" type="ORF">PCOR1329_LOCUS24725</name>
</gene>
<evidence type="ECO:0000313" key="2">
    <source>
        <dbReference type="EMBL" id="CAK0824278.1"/>
    </source>
</evidence>
<feature type="transmembrane region" description="Helical" evidence="1">
    <location>
        <begin position="110"/>
        <end position="131"/>
    </location>
</feature>
<name>A0ABN9RXZ8_9DINO</name>
<keyword evidence="3" id="KW-1185">Reference proteome</keyword>
<dbReference type="PANTHER" id="PTHR36007:SF2">
    <property type="entry name" value="TRANSPORT PROTEIN-RELATED"/>
    <property type="match status" value="1"/>
</dbReference>
<dbReference type="PANTHER" id="PTHR36007">
    <property type="entry name" value="TRANSPORT PROTEIN-RELATED"/>
    <property type="match status" value="1"/>
</dbReference>
<evidence type="ECO:0000256" key="1">
    <source>
        <dbReference type="SAM" id="Phobius"/>
    </source>
</evidence>
<sequence length="136" mass="14035">MGLTVPQVMLTCVVGNMIPIPVILLALKSSFVKKWLGPLIRRAESKTAAIGAHDRWVGVASFVGVPLPGTGAWTGAMVTHLLGMGIVESLTSILTGVCVAAVIMASLTLAGWYGAAVAVALVIVALGGRYLPLSRQ</sequence>
<reference evidence="2" key="1">
    <citation type="submission" date="2023-10" db="EMBL/GenBank/DDBJ databases">
        <authorList>
            <person name="Chen Y."/>
            <person name="Shah S."/>
            <person name="Dougan E. K."/>
            <person name="Thang M."/>
            <person name="Chan C."/>
        </authorList>
    </citation>
    <scope>NUCLEOTIDE SEQUENCE [LARGE SCALE GENOMIC DNA]</scope>
</reference>
<dbReference type="InterPro" id="IPR009577">
    <property type="entry name" value="Sm_multidrug_ex"/>
</dbReference>
<organism evidence="2 3">
    <name type="scientific">Prorocentrum cordatum</name>
    <dbReference type="NCBI Taxonomy" id="2364126"/>
    <lineage>
        <taxon>Eukaryota</taxon>
        <taxon>Sar</taxon>
        <taxon>Alveolata</taxon>
        <taxon>Dinophyceae</taxon>
        <taxon>Prorocentrales</taxon>
        <taxon>Prorocentraceae</taxon>
        <taxon>Prorocentrum</taxon>
    </lineage>
</organism>
<accession>A0ABN9RXZ8</accession>
<keyword evidence="1" id="KW-0472">Membrane</keyword>
<evidence type="ECO:0000313" key="3">
    <source>
        <dbReference type="Proteomes" id="UP001189429"/>
    </source>
</evidence>
<dbReference type="Proteomes" id="UP001189429">
    <property type="component" value="Unassembled WGS sequence"/>
</dbReference>
<feature type="transmembrane region" description="Helical" evidence="1">
    <location>
        <begin position="6"/>
        <end position="27"/>
    </location>
</feature>
<feature type="transmembrane region" description="Helical" evidence="1">
    <location>
        <begin position="81"/>
        <end position="104"/>
    </location>
</feature>
<protein>
    <recommendedName>
        <fullName evidence="4">Small multi-drug export protein</fullName>
    </recommendedName>
</protein>
<dbReference type="Pfam" id="PF06695">
    <property type="entry name" value="Sm_multidrug_ex"/>
    <property type="match status" value="1"/>
</dbReference>
<evidence type="ECO:0008006" key="4">
    <source>
        <dbReference type="Google" id="ProtNLM"/>
    </source>
</evidence>
<comment type="caution">
    <text evidence="2">The sequence shown here is derived from an EMBL/GenBank/DDBJ whole genome shotgun (WGS) entry which is preliminary data.</text>
</comment>
<dbReference type="EMBL" id="CAUYUJ010008557">
    <property type="protein sequence ID" value="CAK0824278.1"/>
    <property type="molecule type" value="Genomic_DNA"/>
</dbReference>
<keyword evidence="1" id="KW-0812">Transmembrane</keyword>
<proteinExistence type="predicted"/>